<organism evidence="5 6">
    <name type="scientific">Takifugu rubripes</name>
    <name type="common">Japanese pufferfish</name>
    <name type="synonym">Fugu rubripes</name>
    <dbReference type="NCBI Taxonomy" id="31033"/>
    <lineage>
        <taxon>Eukaryota</taxon>
        <taxon>Metazoa</taxon>
        <taxon>Chordata</taxon>
        <taxon>Craniata</taxon>
        <taxon>Vertebrata</taxon>
        <taxon>Euteleostomi</taxon>
        <taxon>Actinopterygii</taxon>
        <taxon>Neopterygii</taxon>
        <taxon>Teleostei</taxon>
        <taxon>Neoteleostei</taxon>
        <taxon>Acanthomorphata</taxon>
        <taxon>Eupercaria</taxon>
        <taxon>Tetraodontiformes</taxon>
        <taxon>Tetradontoidea</taxon>
        <taxon>Tetraodontidae</taxon>
        <taxon>Takifugu</taxon>
    </lineage>
</organism>
<dbReference type="InterPro" id="IPR036179">
    <property type="entry name" value="Ig-like_dom_sf"/>
</dbReference>
<reference evidence="5" key="3">
    <citation type="submission" date="2025-09" db="UniProtKB">
        <authorList>
            <consortium name="Ensembl"/>
        </authorList>
    </citation>
    <scope>IDENTIFICATION</scope>
</reference>
<dbReference type="FunFam" id="2.60.40.10:FF:000032">
    <property type="entry name" value="palladin isoform X1"/>
    <property type="match status" value="1"/>
</dbReference>
<reference evidence="5" key="2">
    <citation type="submission" date="2025-08" db="UniProtKB">
        <authorList>
            <consortium name="Ensembl"/>
        </authorList>
    </citation>
    <scope>IDENTIFICATION</scope>
</reference>
<dbReference type="eggNOG" id="KOG3538">
    <property type="taxonomic scope" value="Eukaryota"/>
</dbReference>
<keyword evidence="2" id="KW-0393">Immunoglobulin domain</keyword>
<keyword evidence="1" id="KW-1015">Disulfide bond</keyword>
<dbReference type="GeneTree" id="ENSGT00940000159642"/>
<dbReference type="GO" id="GO:0030424">
    <property type="term" value="C:axon"/>
    <property type="evidence" value="ECO:0007669"/>
    <property type="project" value="TreeGrafter"/>
</dbReference>
<dbReference type="GO" id="GO:0007156">
    <property type="term" value="P:homophilic cell adhesion via plasma membrane adhesion molecules"/>
    <property type="evidence" value="ECO:0007669"/>
    <property type="project" value="TreeGrafter"/>
</dbReference>
<feature type="domain" description="Ig-like" evidence="4">
    <location>
        <begin position="192"/>
        <end position="280"/>
    </location>
</feature>
<dbReference type="SMART" id="SM00408">
    <property type="entry name" value="IGc2"/>
    <property type="match status" value="1"/>
</dbReference>
<keyword evidence="6" id="KW-1185">Reference proteome</keyword>
<dbReference type="InterPro" id="IPR036383">
    <property type="entry name" value="TSP1_rpt_sf"/>
</dbReference>
<accession>H2SH70</accession>
<dbReference type="InterPro" id="IPR003599">
    <property type="entry name" value="Ig_sub"/>
</dbReference>
<dbReference type="Ensembl" id="ENSTRUT00000011812.3">
    <property type="protein sequence ID" value="ENSTRUP00000011752.3"/>
    <property type="gene ID" value="ENSTRUG00000004922.3"/>
</dbReference>
<dbReference type="SUPFAM" id="SSF82895">
    <property type="entry name" value="TSP-1 type 1 repeat"/>
    <property type="match status" value="2"/>
</dbReference>
<dbReference type="AlphaFoldDB" id="H2SH70"/>
<dbReference type="PANTHER" id="PTHR10075">
    <property type="entry name" value="BASIGIN RELATED"/>
    <property type="match status" value="1"/>
</dbReference>
<dbReference type="GO" id="GO:0070593">
    <property type="term" value="P:dendrite self-avoidance"/>
    <property type="evidence" value="ECO:0007669"/>
    <property type="project" value="TreeGrafter"/>
</dbReference>
<evidence type="ECO:0000256" key="3">
    <source>
        <dbReference type="SAM" id="MobiDB-lite"/>
    </source>
</evidence>
<feature type="region of interest" description="Disordered" evidence="3">
    <location>
        <begin position="151"/>
        <end position="170"/>
    </location>
</feature>
<dbReference type="SMART" id="SM00409">
    <property type="entry name" value="IG"/>
    <property type="match status" value="1"/>
</dbReference>
<evidence type="ECO:0000256" key="1">
    <source>
        <dbReference type="ARBA" id="ARBA00023157"/>
    </source>
</evidence>
<dbReference type="GO" id="GO:0007411">
    <property type="term" value="P:axon guidance"/>
    <property type="evidence" value="ECO:0007669"/>
    <property type="project" value="TreeGrafter"/>
</dbReference>
<dbReference type="InParanoid" id="H2SH70"/>
<name>H2SH70_TAKRU</name>
<dbReference type="SUPFAM" id="SSF48726">
    <property type="entry name" value="Immunoglobulin"/>
    <property type="match status" value="1"/>
</dbReference>
<dbReference type="Gene3D" id="2.60.40.10">
    <property type="entry name" value="Immunoglobulins"/>
    <property type="match status" value="1"/>
</dbReference>
<reference evidence="5 6" key="1">
    <citation type="journal article" date="2011" name="Genome Biol. Evol.">
        <title>Integration of the genetic map and genome assembly of fugu facilitates insights into distinct features of genome evolution in teleosts and mammals.</title>
        <authorList>
            <person name="Kai W."/>
            <person name="Kikuchi K."/>
            <person name="Tohari S."/>
            <person name="Chew A.K."/>
            <person name="Tay A."/>
            <person name="Fujiwara A."/>
            <person name="Hosoya S."/>
            <person name="Suetake H."/>
            <person name="Naruse K."/>
            <person name="Brenner S."/>
            <person name="Suzuki Y."/>
            <person name="Venkatesh B."/>
        </authorList>
    </citation>
    <scope>NUCLEOTIDE SEQUENCE [LARGE SCALE GENOMIC DNA]</scope>
</reference>
<dbReference type="InterPro" id="IPR007110">
    <property type="entry name" value="Ig-like_dom"/>
</dbReference>
<dbReference type="Pfam" id="PF07679">
    <property type="entry name" value="I-set"/>
    <property type="match status" value="1"/>
</dbReference>
<dbReference type="InterPro" id="IPR003598">
    <property type="entry name" value="Ig_sub2"/>
</dbReference>
<dbReference type="OMA" id="SSIRWRV"/>
<dbReference type="GO" id="GO:0098632">
    <property type="term" value="F:cell-cell adhesion mediator activity"/>
    <property type="evidence" value="ECO:0007669"/>
    <property type="project" value="TreeGrafter"/>
</dbReference>
<dbReference type="InterPro" id="IPR000884">
    <property type="entry name" value="TSP1_rpt"/>
</dbReference>
<dbReference type="PROSITE" id="PS50835">
    <property type="entry name" value="IG_LIKE"/>
    <property type="match status" value="1"/>
</dbReference>
<evidence type="ECO:0000256" key="2">
    <source>
        <dbReference type="ARBA" id="ARBA00023319"/>
    </source>
</evidence>
<dbReference type="PROSITE" id="PS50092">
    <property type="entry name" value="TSP1"/>
    <property type="match status" value="1"/>
</dbReference>
<dbReference type="InterPro" id="IPR013098">
    <property type="entry name" value="Ig_I-set"/>
</dbReference>
<dbReference type="PANTHER" id="PTHR10075:SF101">
    <property type="entry name" value="ZWEI IG DOMAIN PROTEIN ZIG-3"/>
    <property type="match status" value="1"/>
</dbReference>
<dbReference type="HOGENOM" id="CLU_001717_0_0_1"/>
<dbReference type="SMART" id="SM00209">
    <property type="entry name" value="TSP1"/>
    <property type="match status" value="2"/>
</dbReference>
<evidence type="ECO:0000313" key="6">
    <source>
        <dbReference type="Proteomes" id="UP000005226"/>
    </source>
</evidence>
<protein>
    <recommendedName>
        <fullName evidence="4">Ig-like domain-containing protein</fullName>
    </recommendedName>
</protein>
<dbReference type="GO" id="GO:0005886">
    <property type="term" value="C:plasma membrane"/>
    <property type="evidence" value="ECO:0007669"/>
    <property type="project" value="TreeGrafter"/>
</dbReference>
<dbReference type="Gene3D" id="2.20.100.10">
    <property type="entry name" value="Thrombospondin type-1 (TSP1) repeat"/>
    <property type="match status" value="1"/>
</dbReference>
<dbReference type="Proteomes" id="UP000005226">
    <property type="component" value="Chromosome 8"/>
</dbReference>
<sequence>VAEGTGSPWPVQQVRPSDVGVYTCVAGSAHEHFVLQVLGSKRKVAAPEPRPQEAGPDGTFGREFWASLNRYDAFVEQLLELRRSLLEDAAKPGGKNKGNPEDGGSEPPGLFVLIADTYRLDRLLSDGGLGGPRAPQLVAQLFRQLTAAHGDANESTLHPPDGAESSTPAPFLFKPRIKAQTSKSPLIIQRPPKFQPPSADMVVAVGAPVLLQRPFSSLELSCEVLGSPEPSVTWTRNGKKLQQNVALMSSGSLKIQSPNKLDEGLYTCTARNRLGSASLSSWLQIIGRDIKPSAFLLVQGEEGDTVTRRAQMEPTLVLRGKTAATQRRRVLGHAATTGRPLLLHLQAPPWRTGPGLTFPSWSHVPVLVSRSRLSRWQAEPWSPCSASCGGGSQTRSVRCLTGSEGVWSEGGGPACLAAGRKPADARLCNQLPCARWGATHWGPVSSPRLPGVLKNCSTQACVLEWRVGAWTPCTATCGRHGFQSRPVTCAHVRSGKVAKEHQCAWKPAPPAGSAATFSHVVEVRITPRQARVT</sequence>
<dbReference type="Pfam" id="PF19030">
    <property type="entry name" value="TSP1_ADAMTS"/>
    <property type="match status" value="2"/>
</dbReference>
<evidence type="ECO:0000259" key="4">
    <source>
        <dbReference type="PROSITE" id="PS50835"/>
    </source>
</evidence>
<evidence type="ECO:0000313" key="5">
    <source>
        <dbReference type="Ensembl" id="ENSTRUP00000011752.3"/>
    </source>
</evidence>
<proteinExistence type="predicted"/>
<dbReference type="InterPro" id="IPR013783">
    <property type="entry name" value="Ig-like_fold"/>
</dbReference>